<dbReference type="Gene3D" id="1.10.10.60">
    <property type="entry name" value="Homeodomain-like"/>
    <property type="match status" value="1"/>
</dbReference>
<feature type="region of interest" description="Disordered" evidence="6">
    <location>
        <begin position="221"/>
        <end position="269"/>
    </location>
</feature>
<feature type="compositionally biased region" description="Pro residues" evidence="6">
    <location>
        <begin position="239"/>
        <end position="253"/>
    </location>
</feature>
<evidence type="ECO:0000256" key="5">
    <source>
        <dbReference type="ARBA" id="ARBA00040604"/>
    </source>
</evidence>
<evidence type="ECO:0000313" key="8">
    <source>
        <dbReference type="EMBL" id="CEL98333.1"/>
    </source>
</evidence>
<keyword evidence="4" id="KW-0496">Mitochondrion</keyword>
<evidence type="ECO:0000256" key="1">
    <source>
        <dbReference type="ARBA" id="ARBA00004173"/>
    </source>
</evidence>
<feature type="region of interest" description="Disordered" evidence="6">
    <location>
        <begin position="306"/>
        <end position="355"/>
    </location>
</feature>
<name>A0A0G4ELN0_VITBC</name>
<accession>A0A0G4ELN0</accession>
<dbReference type="InterPro" id="IPR006600">
    <property type="entry name" value="HTH_CenpB_DNA-bd_dom"/>
</dbReference>
<dbReference type="InterPro" id="IPR006571">
    <property type="entry name" value="TLDc_dom"/>
</dbReference>
<protein>
    <recommendedName>
        <fullName evidence="5">Oxidation resistance protein 1</fullName>
    </recommendedName>
</protein>
<dbReference type="InParanoid" id="A0A0G4ELN0"/>
<dbReference type="InterPro" id="IPR009057">
    <property type="entry name" value="Homeodomain-like_sf"/>
</dbReference>
<dbReference type="VEuPathDB" id="CryptoDB:Vbra_5221"/>
<dbReference type="PhylomeDB" id="A0A0G4ELN0"/>
<dbReference type="SUPFAM" id="SSF46689">
    <property type="entry name" value="Homeodomain-like"/>
    <property type="match status" value="1"/>
</dbReference>
<evidence type="ECO:0000256" key="3">
    <source>
        <dbReference type="ARBA" id="ARBA00023125"/>
    </source>
</evidence>
<evidence type="ECO:0000256" key="4">
    <source>
        <dbReference type="ARBA" id="ARBA00023128"/>
    </source>
</evidence>
<comment type="subcellular location">
    <subcellularLocation>
        <location evidence="1">Mitochondrion</location>
    </subcellularLocation>
</comment>
<proteinExistence type="inferred from homology"/>
<evidence type="ECO:0000313" key="9">
    <source>
        <dbReference type="Proteomes" id="UP000041254"/>
    </source>
</evidence>
<dbReference type="GO" id="GO:0003677">
    <property type="term" value="F:DNA binding"/>
    <property type="evidence" value="ECO:0007669"/>
    <property type="project" value="UniProtKB-KW"/>
</dbReference>
<evidence type="ECO:0000256" key="6">
    <source>
        <dbReference type="SAM" id="MobiDB-lite"/>
    </source>
</evidence>
<dbReference type="Proteomes" id="UP000041254">
    <property type="component" value="Unassembled WGS sequence"/>
</dbReference>
<dbReference type="GO" id="GO:0005739">
    <property type="term" value="C:mitochondrion"/>
    <property type="evidence" value="ECO:0007669"/>
    <property type="project" value="UniProtKB-SubCell"/>
</dbReference>
<organism evidence="8 9">
    <name type="scientific">Vitrella brassicaformis (strain CCMP3155)</name>
    <dbReference type="NCBI Taxonomy" id="1169540"/>
    <lineage>
        <taxon>Eukaryota</taxon>
        <taxon>Sar</taxon>
        <taxon>Alveolata</taxon>
        <taxon>Colpodellida</taxon>
        <taxon>Vitrellaceae</taxon>
        <taxon>Vitrella</taxon>
    </lineage>
</organism>
<dbReference type="EMBL" id="CDMY01000268">
    <property type="protein sequence ID" value="CEL98333.1"/>
    <property type="molecule type" value="Genomic_DNA"/>
</dbReference>
<dbReference type="Pfam" id="PF07534">
    <property type="entry name" value="TLD"/>
    <property type="match status" value="2"/>
</dbReference>
<dbReference type="SMART" id="SM00584">
    <property type="entry name" value="TLDc"/>
    <property type="match status" value="1"/>
</dbReference>
<keyword evidence="3" id="KW-0238">DNA-binding</keyword>
<dbReference type="AlphaFoldDB" id="A0A0G4ELN0"/>
<keyword evidence="9" id="KW-1185">Reference proteome</keyword>
<sequence length="798" mass="87550">MSDLGRSDAQGDLEGDWMWATASAEEHHERHYSQTQVAAAAAVTVNHENAHHQPQTEWESNDLGGGLTTDSHHNDAEWPFLNHGLVVMERAGEVAIGERLQLVDEFIRRQQSGESINMSQFAKEKGIPPKRFRQWCYATKKQREEGKQIVDSDKKRNRPPKYQQIEDDMRQWMATHDDPTSVPPKAIRAKAMEIAIRLGVTGFSASDKWIKTFRKRCQQIPLPSSEPPAAAAAAAAVDPPFPMRPPHPHPLPRPLTHQSEAASADAAAAAADIQVADGFIGPMTDLSRQTPTCPLDDDAAAARNRPLDQQSQHSGQNTMSMAPSESRLTNERPPNKIQRTPTRSHREGPPSVVWSRSSAKSVFTMTADDSLSDIAEDGDDMISVSDGAVGHVMAVSIRSTTDEDDKLHDPQMIVGSSLSEAECAGLHSWLVPSVFDELGFTLLYRASRDGSSYADLLHCVGDNTGLLFIIRKDIYVFGVYISAGIQPPAKPTGVDGYECDMWHFSLAGHFAKGPTKLWECRQCVWVAGRGGTVDGAKLGIGGFGGCLWLGCGAADDMRSCGHSIWSLDVPEGYVGLRSKRGRAVFGGGEYFTADEVEVIRLDGRSLLSLKVVEGAAFAPLQSAALYRFLGATSENSLKLIYRASHDGPSYGDLLRCVGDTKNLVFLIRKDKYVFGAFISANIQVPDDPTGYKKKYYWCDVWYFSLAGHFAKGPTKMGEGWLPVRVAGREGTVGGAKVRVGWWLWLGCEGGARTDMRRCRQSIHRKDVPEGYVGVRRKGNALFGGSRDFMADEVDVFVV</sequence>
<comment type="similarity">
    <text evidence="2">Belongs to the OXR1 family.</text>
</comment>
<dbReference type="PROSITE" id="PS51253">
    <property type="entry name" value="HTH_CENPB"/>
    <property type="match status" value="1"/>
</dbReference>
<evidence type="ECO:0000259" key="7">
    <source>
        <dbReference type="PROSITE" id="PS51253"/>
    </source>
</evidence>
<gene>
    <name evidence="8" type="ORF">Vbra_5221</name>
</gene>
<evidence type="ECO:0000256" key="2">
    <source>
        <dbReference type="ARBA" id="ARBA00009540"/>
    </source>
</evidence>
<reference evidence="8 9" key="1">
    <citation type="submission" date="2014-11" db="EMBL/GenBank/DDBJ databases">
        <authorList>
            <person name="Zhu J."/>
            <person name="Qi W."/>
            <person name="Song R."/>
        </authorList>
    </citation>
    <scope>NUCLEOTIDE SEQUENCE [LARGE SCALE GENOMIC DNA]</scope>
</reference>
<feature type="domain" description="HTH CENPB-type" evidence="7">
    <location>
        <begin position="153"/>
        <end position="223"/>
    </location>
</feature>
<dbReference type="Pfam" id="PF03221">
    <property type="entry name" value="HTH_Tnp_Tc5"/>
    <property type="match status" value="1"/>
</dbReference>
<dbReference type="PANTHER" id="PTHR23354:SF62">
    <property type="entry name" value="MUSTARD, ISOFORM V"/>
    <property type="match status" value="1"/>
</dbReference>
<feature type="compositionally biased region" description="Polar residues" evidence="6">
    <location>
        <begin position="307"/>
        <end position="327"/>
    </location>
</feature>
<dbReference type="PANTHER" id="PTHR23354">
    <property type="entry name" value="NUCLEOLAR PROTEIN 7/ESTROGEN RECEPTOR COACTIVATOR-RELATED"/>
    <property type="match status" value="1"/>
</dbReference>